<dbReference type="GO" id="GO:0005198">
    <property type="term" value="F:structural molecule activity"/>
    <property type="evidence" value="ECO:0007669"/>
    <property type="project" value="InterPro"/>
</dbReference>
<dbReference type="Gene3D" id="1.20.5.500">
    <property type="entry name" value="Single helix bin"/>
    <property type="match status" value="1"/>
</dbReference>
<dbReference type="PANTHER" id="PTHR23239:SF354">
    <property type="entry name" value="KERATIN, TYPE I CYTOSKELETAL 18"/>
    <property type="match status" value="1"/>
</dbReference>
<reference evidence="7" key="4">
    <citation type="submission" date="2025-09" db="UniProtKB">
        <authorList>
            <consortium name="Ensembl"/>
        </authorList>
    </citation>
    <scope>IDENTIFICATION</scope>
</reference>
<feature type="region of interest" description="Disordered" evidence="5">
    <location>
        <begin position="64"/>
        <end position="90"/>
    </location>
</feature>
<feature type="coiled-coil region" evidence="4">
    <location>
        <begin position="241"/>
        <end position="279"/>
    </location>
</feature>
<dbReference type="SMART" id="SM01391">
    <property type="entry name" value="Filament"/>
    <property type="match status" value="1"/>
</dbReference>
<evidence type="ECO:0000256" key="1">
    <source>
        <dbReference type="ARBA" id="ARBA00022754"/>
    </source>
</evidence>
<feature type="coiled-coil region" evidence="4">
    <location>
        <begin position="320"/>
        <end position="435"/>
    </location>
</feature>
<dbReference type="Proteomes" id="UP000018467">
    <property type="component" value="Unassembled WGS sequence"/>
</dbReference>
<proteinExistence type="inferred from homology"/>
<dbReference type="PROSITE" id="PS51842">
    <property type="entry name" value="IF_ROD_2"/>
    <property type="match status" value="1"/>
</dbReference>
<evidence type="ECO:0000256" key="5">
    <source>
        <dbReference type="SAM" id="MobiDB-lite"/>
    </source>
</evidence>
<keyword evidence="8" id="KW-1185">Reference proteome</keyword>
<dbReference type="AlphaFoldDB" id="A0A3B1IJP0"/>
<dbReference type="SUPFAM" id="SSF64593">
    <property type="entry name" value="Intermediate filament protein, coiled coil region"/>
    <property type="match status" value="2"/>
</dbReference>
<protein>
    <submittedName>
        <fullName evidence="7">Keratin, type 1, gene c5</fullName>
    </submittedName>
</protein>
<dbReference type="Ensembl" id="ENSAMXT00000057914.1">
    <property type="protein sequence ID" value="ENSAMXP00000030102.1"/>
    <property type="gene ID" value="ENSAMXG00000007764.2"/>
</dbReference>
<comment type="similarity">
    <text evidence="3">Belongs to the intermediate filament family.</text>
</comment>
<dbReference type="GeneTree" id="ENSGT00950000182969"/>
<dbReference type="FunFam" id="1.20.5.500:FF:000001">
    <property type="entry name" value="Type II keratin 23"/>
    <property type="match status" value="1"/>
</dbReference>
<evidence type="ECO:0000259" key="6">
    <source>
        <dbReference type="PROSITE" id="PS51842"/>
    </source>
</evidence>
<accession>A0A3B1IJP0</accession>
<dbReference type="STRING" id="7994.ENSAMXP00000030102"/>
<dbReference type="PROSITE" id="PS00226">
    <property type="entry name" value="IF_ROD_1"/>
    <property type="match status" value="1"/>
</dbReference>
<feature type="domain" description="IF rod" evidence="6">
    <location>
        <begin position="125"/>
        <end position="436"/>
    </location>
</feature>
<sequence>MGSLSTTHPCEEHTTRVYKRNPCLDNPNTVCEDLESISLFQLYYITLLLSIANMTSSLSVRASTGRQPSFSSLSLRDSGTRGRSKAPVSLSSASTLSLSRSVSMGNGLNILKNLSLNGLAVGASEKETMQGLNDRLASYLNKVRSLEKSNADLEQKIKQLMLDRAPKGHDIEGIMAQAHAIGQEVRKKTLENARIMLEIDNAKLAADDFRIKWEAEAALCQSVERDCVALRRAKSDHDQIITTLRSDLDSLKEELYFLKKNHDEEMSSLKARLANEQVNVEVDATQGPDLGAIMAELRAQYEGIARKNKEDAEMWYLKKLEAVQSEVKESNEALRCAQSELNERRRFLQGLEVELDSLRKQVGVLEGNLGETNHKYATEMEHMQVTLTHLEDELSQLRLDMQRIKTEYEQLLRVKQNLELEIATYRRLLEGEEVVKEVATPKKQPEVRTRKIVKVVTQTMVNGKVVDESSEVEQIEERKKFDPSRSVILERVI</sequence>
<dbReference type="PRINTS" id="PR01248">
    <property type="entry name" value="TYPE1KERATIN"/>
</dbReference>
<dbReference type="InterPro" id="IPR039008">
    <property type="entry name" value="IF_rod_dom"/>
</dbReference>
<dbReference type="GO" id="GO:0005882">
    <property type="term" value="C:intermediate filament"/>
    <property type="evidence" value="ECO:0007669"/>
    <property type="project" value="UniProtKB-KW"/>
</dbReference>
<dbReference type="Gene3D" id="1.20.5.1160">
    <property type="entry name" value="Vasodilator-stimulated phosphoprotein"/>
    <property type="match status" value="1"/>
</dbReference>
<dbReference type="PANTHER" id="PTHR23239">
    <property type="entry name" value="INTERMEDIATE FILAMENT"/>
    <property type="match status" value="1"/>
</dbReference>
<reference evidence="8" key="1">
    <citation type="submission" date="2013-03" db="EMBL/GenBank/DDBJ databases">
        <authorList>
            <person name="Jeffery W."/>
            <person name="Warren W."/>
            <person name="Wilson R.K."/>
        </authorList>
    </citation>
    <scope>NUCLEOTIDE SEQUENCE</scope>
    <source>
        <strain evidence="8">female</strain>
    </source>
</reference>
<name>A0A3B1IJP0_ASTMX</name>
<organism evidence="7 8">
    <name type="scientific">Astyanax mexicanus</name>
    <name type="common">Blind cave fish</name>
    <name type="synonym">Astyanax fasciatus mexicanus</name>
    <dbReference type="NCBI Taxonomy" id="7994"/>
    <lineage>
        <taxon>Eukaryota</taxon>
        <taxon>Metazoa</taxon>
        <taxon>Chordata</taxon>
        <taxon>Craniata</taxon>
        <taxon>Vertebrata</taxon>
        <taxon>Euteleostomi</taxon>
        <taxon>Actinopterygii</taxon>
        <taxon>Neopterygii</taxon>
        <taxon>Teleostei</taxon>
        <taxon>Ostariophysi</taxon>
        <taxon>Characiformes</taxon>
        <taxon>Characoidei</taxon>
        <taxon>Acestrorhamphidae</taxon>
        <taxon>Acestrorhamphinae</taxon>
        <taxon>Astyanax</taxon>
    </lineage>
</organism>
<reference evidence="7" key="3">
    <citation type="submission" date="2025-08" db="UniProtKB">
        <authorList>
            <consortium name="Ensembl"/>
        </authorList>
    </citation>
    <scope>IDENTIFICATION</scope>
</reference>
<dbReference type="Pfam" id="PF00038">
    <property type="entry name" value="Filament"/>
    <property type="match status" value="1"/>
</dbReference>
<keyword evidence="2 4" id="KW-0175">Coiled coil</keyword>
<dbReference type="Gene3D" id="1.20.5.170">
    <property type="match status" value="1"/>
</dbReference>
<dbReference type="InParanoid" id="A0A3B1IJP0"/>
<dbReference type="InterPro" id="IPR002957">
    <property type="entry name" value="Keratin_I"/>
</dbReference>
<dbReference type="Bgee" id="ENSAMXG00000007764">
    <property type="expression patterns" value="Expressed in olfactory epithelium and 9 other cell types or tissues"/>
</dbReference>
<evidence type="ECO:0000313" key="8">
    <source>
        <dbReference type="Proteomes" id="UP000018467"/>
    </source>
</evidence>
<evidence type="ECO:0000313" key="7">
    <source>
        <dbReference type="Ensembl" id="ENSAMXP00000030102.1"/>
    </source>
</evidence>
<evidence type="ECO:0000256" key="2">
    <source>
        <dbReference type="ARBA" id="ARBA00023054"/>
    </source>
</evidence>
<reference evidence="8" key="2">
    <citation type="journal article" date="2014" name="Nat. Commun.">
        <title>The cavefish genome reveals candidate genes for eye loss.</title>
        <authorList>
            <person name="McGaugh S.E."/>
            <person name="Gross J.B."/>
            <person name="Aken B."/>
            <person name="Blin M."/>
            <person name="Borowsky R."/>
            <person name="Chalopin D."/>
            <person name="Hinaux H."/>
            <person name="Jeffery W.R."/>
            <person name="Keene A."/>
            <person name="Ma L."/>
            <person name="Minx P."/>
            <person name="Murphy D."/>
            <person name="O'Quin K.E."/>
            <person name="Retaux S."/>
            <person name="Rohner N."/>
            <person name="Searle S.M."/>
            <person name="Stahl B.A."/>
            <person name="Tabin C."/>
            <person name="Volff J.N."/>
            <person name="Yoshizawa M."/>
            <person name="Warren W.C."/>
        </authorList>
    </citation>
    <scope>NUCLEOTIDE SEQUENCE [LARGE SCALE GENOMIC DNA]</scope>
    <source>
        <strain evidence="8">female</strain>
    </source>
</reference>
<feature type="compositionally biased region" description="Polar residues" evidence="5">
    <location>
        <begin position="64"/>
        <end position="77"/>
    </location>
</feature>
<keyword evidence="1 3" id="KW-0403">Intermediate filament</keyword>
<feature type="coiled-coil region" evidence="4">
    <location>
        <begin position="129"/>
        <end position="163"/>
    </location>
</feature>
<evidence type="ECO:0000256" key="4">
    <source>
        <dbReference type="SAM" id="Coils"/>
    </source>
</evidence>
<evidence type="ECO:0000256" key="3">
    <source>
        <dbReference type="RuleBase" id="RU000685"/>
    </source>
</evidence>
<dbReference type="InterPro" id="IPR018039">
    <property type="entry name" value="IF_conserved"/>
</dbReference>